<dbReference type="AlphaFoldDB" id="A0A0F9I6U9"/>
<accession>A0A0F9I6U9</accession>
<gene>
    <name evidence="1" type="ORF">LCGC14_1616120</name>
</gene>
<dbReference type="EMBL" id="LAZR01013143">
    <property type="protein sequence ID" value="KKM23341.1"/>
    <property type="molecule type" value="Genomic_DNA"/>
</dbReference>
<organism evidence="1">
    <name type="scientific">marine sediment metagenome</name>
    <dbReference type="NCBI Taxonomy" id="412755"/>
    <lineage>
        <taxon>unclassified sequences</taxon>
        <taxon>metagenomes</taxon>
        <taxon>ecological metagenomes</taxon>
    </lineage>
</organism>
<protein>
    <submittedName>
        <fullName evidence="1">Uncharacterized protein</fullName>
    </submittedName>
</protein>
<evidence type="ECO:0000313" key="1">
    <source>
        <dbReference type="EMBL" id="KKM23341.1"/>
    </source>
</evidence>
<name>A0A0F9I6U9_9ZZZZ</name>
<reference evidence="1" key="1">
    <citation type="journal article" date="2015" name="Nature">
        <title>Complex archaea that bridge the gap between prokaryotes and eukaryotes.</title>
        <authorList>
            <person name="Spang A."/>
            <person name="Saw J.H."/>
            <person name="Jorgensen S.L."/>
            <person name="Zaremba-Niedzwiedzka K."/>
            <person name="Martijn J."/>
            <person name="Lind A.E."/>
            <person name="van Eijk R."/>
            <person name="Schleper C."/>
            <person name="Guy L."/>
            <person name="Ettema T.J."/>
        </authorList>
    </citation>
    <scope>NUCLEOTIDE SEQUENCE</scope>
</reference>
<sequence length="192" mass="22295">MKELTLHSSSGRDFGYRVGEAGEVQHVTDPTAEQLELLREYMELSIQLDPDDDHNIHRVWHDFCERFMDYAWNNFKMRGCEMLDAVREWARQYPDDVVRVRVDDGAHCGSELICIMHKCRYKFMGMSVVLIPQCTGEPPTQFFLYPDHVEGLLDVLTRFRTEELRDRSGSPVRARGRELEAQLLATVAKEGD</sequence>
<comment type="caution">
    <text evidence="1">The sequence shown here is derived from an EMBL/GenBank/DDBJ whole genome shotgun (WGS) entry which is preliminary data.</text>
</comment>
<proteinExistence type="predicted"/>